<feature type="transmembrane region" description="Helical" evidence="1">
    <location>
        <begin position="27"/>
        <end position="46"/>
    </location>
</feature>
<dbReference type="RefSeq" id="WP_007110564.1">
    <property type="nucleotide sequence ID" value="NZ_JNCS01000001.1"/>
</dbReference>
<keyword evidence="1" id="KW-0472">Membrane</keyword>
<dbReference type="EMBL" id="SHMR01000001">
    <property type="protein sequence ID" value="RZH68113.1"/>
    <property type="molecule type" value="Genomic_DNA"/>
</dbReference>
<feature type="transmembrane region" description="Helical" evidence="1">
    <location>
        <begin position="52"/>
        <end position="71"/>
    </location>
</feature>
<sequence>MGWRDITGVDTGSRLAEYVSRIDRYDLLLGLIPTAFAVAGLVGRLLDLSAETTLLAGVSIAAIAVLDALFFRPPTRPRGT</sequence>
<dbReference type="OrthoDB" id="170259at2157"/>
<dbReference type="InterPro" id="IPR058328">
    <property type="entry name" value="DUF8015"/>
</dbReference>
<dbReference type="Proteomes" id="UP000292704">
    <property type="component" value="Unassembled WGS sequence"/>
</dbReference>
<name>A0A482Y191_9EURY</name>
<keyword evidence="1" id="KW-0812">Transmembrane</keyword>
<comment type="caution">
    <text evidence="2">The sequence shown here is derived from an EMBL/GenBank/DDBJ whole genome shotgun (WGS) entry which is preliminary data.</text>
</comment>
<evidence type="ECO:0000313" key="2">
    <source>
        <dbReference type="EMBL" id="RZH68113.1"/>
    </source>
</evidence>
<dbReference type="Pfam" id="PF26047">
    <property type="entry name" value="DUF8015"/>
    <property type="match status" value="1"/>
</dbReference>
<reference evidence="2 3" key="1">
    <citation type="submission" date="2019-02" db="EMBL/GenBank/DDBJ databases">
        <title>Genome analysis provides insights into bioremediation potentialities and Haloocin production by Natrinema altunense strain 4.1R isolated from Chott Douz in Tunisian desert.</title>
        <authorList>
            <person name="Najjari A."/>
            <person name="Youssef N."/>
            <person name="Ben Dhia O."/>
            <person name="Ferjani R."/>
            <person name="El Hidri D."/>
            <person name="Ouzari H.I."/>
            <person name="Cherif A."/>
        </authorList>
    </citation>
    <scope>NUCLEOTIDE SEQUENCE [LARGE SCALE GENOMIC DNA]</scope>
    <source>
        <strain evidence="2 3">4.1R</strain>
    </source>
</reference>
<evidence type="ECO:0000256" key="1">
    <source>
        <dbReference type="SAM" id="Phobius"/>
    </source>
</evidence>
<evidence type="ECO:0000313" key="3">
    <source>
        <dbReference type="Proteomes" id="UP000292704"/>
    </source>
</evidence>
<keyword evidence="1" id="KW-1133">Transmembrane helix</keyword>
<gene>
    <name evidence="2" type="ORF">ELS17_01185</name>
</gene>
<dbReference type="AlphaFoldDB" id="A0A482Y191"/>
<proteinExistence type="predicted"/>
<accession>A0A482Y191</accession>
<protein>
    <submittedName>
        <fullName evidence="2">Uncharacterized protein</fullName>
    </submittedName>
</protein>
<organism evidence="2 3">
    <name type="scientific">Natrinema altunense</name>
    <dbReference type="NCBI Taxonomy" id="222984"/>
    <lineage>
        <taxon>Archaea</taxon>
        <taxon>Methanobacteriati</taxon>
        <taxon>Methanobacteriota</taxon>
        <taxon>Stenosarchaea group</taxon>
        <taxon>Halobacteria</taxon>
        <taxon>Halobacteriales</taxon>
        <taxon>Natrialbaceae</taxon>
        <taxon>Natrinema</taxon>
    </lineage>
</organism>